<feature type="region of interest" description="Disordered" evidence="1">
    <location>
        <begin position="11"/>
        <end position="31"/>
    </location>
</feature>
<gene>
    <name evidence="2" type="ORF">CSSPJE1EN1_LOCUS9046</name>
</gene>
<dbReference type="Proteomes" id="UP001497444">
    <property type="component" value="Chromosome 16"/>
</dbReference>
<protein>
    <submittedName>
        <fullName evidence="2">Uncharacterized protein</fullName>
    </submittedName>
</protein>
<proteinExistence type="predicted"/>
<accession>A0ABP0W9R0</accession>
<organism evidence="2 3">
    <name type="scientific">Sphagnum jensenii</name>
    <dbReference type="NCBI Taxonomy" id="128206"/>
    <lineage>
        <taxon>Eukaryota</taxon>
        <taxon>Viridiplantae</taxon>
        <taxon>Streptophyta</taxon>
        <taxon>Embryophyta</taxon>
        <taxon>Bryophyta</taxon>
        <taxon>Sphagnophytina</taxon>
        <taxon>Sphagnopsida</taxon>
        <taxon>Sphagnales</taxon>
        <taxon>Sphagnaceae</taxon>
        <taxon>Sphagnum</taxon>
    </lineage>
</organism>
<dbReference type="EMBL" id="OZ020111">
    <property type="protein sequence ID" value="CAK9263568.1"/>
    <property type="molecule type" value="Genomic_DNA"/>
</dbReference>
<keyword evidence="3" id="KW-1185">Reference proteome</keyword>
<name>A0ABP0W9R0_9BRYO</name>
<evidence type="ECO:0000313" key="3">
    <source>
        <dbReference type="Proteomes" id="UP001497444"/>
    </source>
</evidence>
<evidence type="ECO:0000313" key="2">
    <source>
        <dbReference type="EMBL" id="CAK9263568.1"/>
    </source>
</evidence>
<evidence type="ECO:0000256" key="1">
    <source>
        <dbReference type="SAM" id="MobiDB-lite"/>
    </source>
</evidence>
<reference evidence="2" key="1">
    <citation type="submission" date="2024-02" db="EMBL/GenBank/DDBJ databases">
        <authorList>
            <consortium name="ELIXIR-Norway"/>
            <consortium name="Elixir Norway"/>
        </authorList>
    </citation>
    <scope>NUCLEOTIDE SEQUENCE</scope>
</reference>
<sequence length="86" mass="9505">MVSRYVNQLVKGAKANKDREHGGDDEDMSPNVELNDNFSVIAIVGNSESMHFYVIFHEEPLLQVCPKRLLDDSGNTFKPGNVVIGG</sequence>